<protein>
    <submittedName>
        <fullName evidence="2">Uncharacterized protein</fullName>
    </submittedName>
</protein>
<feature type="signal peptide" evidence="1">
    <location>
        <begin position="1"/>
        <end position="26"/>
    </location>
</feature>
<accession>A0A8H7U0G1</accession>
<proteinExistence type="predicted"/>
<sequence>MKSISSGNPLLFLLFLCLAACGLVSAAPLSEYEYWGRSDPYAEVYHKAREWTEYPTFAARASRPAQPAQRPSLSIWWSRNARNDLTSQTSAEWGGHQPQAYQEALVRQYWARTPAVAHATGAKIIRAAHKGGTNPREPDHITVGFKDANGDEINDHAYHVYTGRQ</sequence>
<comment type="caution">
    <text evidence="2">The sequence shown here is derived from an EMBL/GenBank/DDBJ whole genome shotgun (WGS) entry which is preliminary data.</text>
</comment>
<evidence type="ECO:0000313" key="2">
    <source>
        <dbReference type="EMBL" id="KAF9811008.1"/>
    </source>
</evidence>
<reference evidence="2" key="1">
    <citation type="submission" date="2020-11" db="EMBL/GenBank/DDBJ databases">
        <authorList>
            <person name="Koelle M."/>
            <person name="Horta M.A.C."/>
            <person name="Nowrousian M."/>
            <person name="Ohm R.A."/>
            <person name="Benz P."/>
            <person name="Pilgard A."/>
        </authorList>
    </citation>
    <scope>NUCLEOTIDE SEQUENCE</scope>
    <source>
        <strain evidence="2">FPRL280</strain>
    </source>
</reference>
<dbReference type="Proteomes" id="UP000639403">
    <property type="component" value="Unassembled WGS sequence"/>
</dbReference>
<reference evidence="2" key="2">
    <citation type="journal article" name="Front. Microbiol.">
        <title>Degradative Capacity of Two Strains of Rhodonia placenta: From Phenotype to Genotype.</title>
        <authorList>
            <person name="Kolle M."/>
            <person name="Horta M.A.C."/>
            <person name="Nowrousian M."/>
            <person name="Ohm R.A."/>
            <person name="Benz J.P."/>
            <person name="Pilgard A."/>
        </authorList>
    </citation>
    <scope>NUCLEOTIDE SEQUENCE</scope>
    <source>
        <strain evidence="2">FPRL280</strain>
    </source>
</reference>
<feature type="chain" id="PRO_5034712385" evidence="1">
    <location>
        <begin position="27"/>
        <end position="165"/>
    </location>
</feature>
<organism evidence="2 3">
    <name type="scientific">Rhodonia placenta</name>
    <dbReference type="NCBI Taxonomy" id="104341"/>
    <lineage>
        <taxon>Eukaryota</taxon>
        <taxon>Fungi</taxon>
        <taxon>Dikarya</taxon>
        <taxon>Basidiomycota</taxon>
        <taxon>Agaricomycotina</taxon>
        <taxon>Agaricomycetes</taxon>
        <taxon>Polyporales</taxon>
        <taxon>Adustoporiaceae</taxon>
        <taxon>Rhodonia</taxon>
    </lineage>
</organism>
<gene>
    <name evidence="2" type="ORF">IEO21_06712</name>
</gene>
<evidence type="ECO:0000313" key="3">
    <source>
        <dbReference type="Proteomes" id="UP000639403"/>
    </source>
</evidence>
<dbReference type="EMBL" id="JADOXO010000161">
    <property type="protein sequence ID" value="KAF9811008.1"/>
    <property type="molecule type" value="Genomic_DNA"/>
</dbReference>
<dbReference type="AlphaFoldDB" id="A0A8H7U0G1"/>
<evidence type="ECO:0000256" key="1">
    <source>
        <dbReference type="SAM" id="SignalP"/>
    </source>
</evidence>
<name>A0A8H7U0G1_9APHY</name>
<keyword evidence="1" id="KW-0732">Signal</keyword>